<proteinExistence type="inferred from homology"/>
<accession>A0ABS1WX57</accession>
<dbReference type="EC" id="1.11.1.27" evidence="3"/>
<keyword evidence="3" id="KW-0049">Antioxidant</keyword>
<dbReference type="CDD" id="cd03013">
    <property type="entry name" value="PRX5_like"/>
    <property type="match status" value="1"/>
</dbReference>
<comment type="caution">
    <text evidence="5">The sequence shown here is derived from an EMBL/GenBank/DDBJ whole genome shotgun (WGS) entry which is preliminary data.</text>
</comment>
<sequence>MVMIKVGDKMPAGTLTQITAEGPQKISAEEFFKGRKVVLFSVPGAFTPTCDAKHLPGFVERAGEIKGKGIDTIACMAVNDAFVMKAWGKSQNTDGKVEMLADGNAEYTKALGLDMDASGYGMGTRGQRFSLVVDNGVVKQVNVEQKGEFKVSSAEHVLTQL</sequence>
<keyword evidence="6" id="KW-1185">Reference proteome</keyword>
<dbReference type="InterPro" id="IPR037944">
    <property type="entry name" value="PRX5-like"/>
</dbReference>
<dbReference type="Proteomes" id="UP000661077">
    <property type="component" value="Unassembled WGS sequence"/>
</dbReference>
<protein>
    <recommendedName>
        <fullName evidence="3">Glutathione-dependent peroxiredoxin</fullName>
        <ecNumber evidence="3">1.11.1.27</ecNumber>
    </recommendedName>
</protein>
<evidence type="ECO:0000313" key="6">
    <source>
        <dbReference type="Proteomes" id="UP000661077"/>
    </source>
</evidence>
<reference evidence="5 6" key="1">
    <citation type="journal article" date="2021" name="Int. J. Syst. Evol. Microbiol.">
        <title>Steroidobacter gossypii sp. nov., isolated from soil of cotton cropping field.</title>
        <authorList>
            <person name="Huang R."/>
            <person name="Yang S."/>
            <person name="Zhen C."/>
            <person name="Liu W."/>
        </authorList>
    </citation>
    <scope>NUCLEOTIDE SEQUENCE [LARGE SCALE GENOMIC DNA]</scope>
    <source>
        <strain evidence="5 6">S1-65</strain>
    </source>
</reference>
<dbReference type="EMBL" id="JAEVLS010000002">
    <property type="protein sequence ID" value="MBM0105551.1"/>
    <property type="molecule type" value="Genomic_DNA"/>
</dbReference>
<dbReference type="PANTHER" id="PTHR10430:SF16">
    <property type="entry name" value="PEROXIREDOXIN-5, MITOCHONDRIAL"/>
    <property type="match status" value="1"/>
</dbReference>
<keyword evidence="2 3" id="KW-0560">Oxidoreductase</keyword>
<dbReference type="InterPro" id="IPR013740">
    <property type="entry name" value="Redoxin"/>
</dbReference>
<dbReference type="PANTHER" id="PTHR10430">
    <property type="entry name" value="PEROXIREDOXIN"/>
    <property type="match status" value="1"/>
</dbReference>
<comment type="similarity">
    <text evidence="3">Belongs to the peroxiredoxin family. Prx5 subfamily.</text>
</comment>
<gene>
    <name evidence="5" type="ORF">JM946_12365</name>
</gene>
<comment type="function">
    <text evidence="3">Thiol-specific peroxidase that catalyzes the reduction of hydrogen peroxide and organic hydroperoxides to water and alcohols, respectively. Plays a role in cell protection against oxidative stress by detoxifying peroxides.</text>
</comment>
<evidence type="ECO:0000313" key="5">
    <source>
        <dbReference type="EMBL" id="MBM0105551.1"/>
    </source>
</evidence>
<dbReference type="SUPFAM" id="SSF52833">
    <property type="entry name" value="Thioredoxin-like"/>
    <property type="match status" value="1"/>
</dbReference>
<dbReference type="InterPro" id="IPR013766">
    <property type="entry name" value="Thioredoxin_domain"/>
</dbReference>
<evidence type="ECO:0000256" key="1">
    <source>
        <dbReference type="ARBA" id="ARBA00022559"/>
    </source>
</evidence>
<keyword evidence="3" id="KW-0676">Redox-active center</keyword>
<dbReference type="Gene3D" id="3.40.30.10">
    <property type="entry name" value="Glutaredoxin"/>
    <property type="match status" value="1"/>
</dbReference>
<evidence type="ECO:0000256" key="3">
    <source>
        <dbReference type="RuleBase" id="RU366011"/>
    </source>
</evidence>
<dbReference type="InterPro" id="IPR036249">
    <property type="entry name" value="Thioredoxin-like_sf"/>
</dbReference>
<dbReference type="Pfam" id="PF08534">
    <property type="entry name" value="Redoxin"/>
    <property type="match status" value="1"/>
</dbReference>
<feature type="domain" description="Thioredoxin" evidence="4">
    <location>
        <begin position="4"/>
        <end position="161"/>
    </location>
</feature>
<dbReference type="RefSeq" id="WP_203167590.1">
    <property type="nucleotide sequence ID" value="NZ_JAEVLS010000002.1"/>
</dbReference>
<name>A0ABS1WX57_9GAMM</name>
<comment type="catalytic activity">
    <reaction evidence="3">
        <text>a hydroperoxide + 2 glutathione = an alcohol + glutathione disulfide + H2O</text>
        <dbReference type="Rhea" id="RHEA:62632"/>
        <dbReference type="ChEBI" id="CHEBI:15377"/>
        <dbReference type="ChEBI" id="CHEBI:30879"/>
        <dbReference type="ChEBI" id="CHEBI:35924"/>
        <dbReference type="ChEBI" id="CHEBI:57925"/>
        <dbReference type="ChEBI" id="CHEBI:58297"/>
        <dbReference type="EC" id="1.11.1.27"/>
    </reaction>
</comment>
<dbReference type="PROSITE" id="PS51352">
    <property type="entry name" value="THIOREDOXIN_2"/>
    <property type="match status" value="1"/>
</dbReference>
<evidence type="ECO:0000259" key="4">
    <source>
        <dbReference type="PROSITE" id="PS51352"/>
    </source>
</evidence>
<keyword evidence="1 3" id="KW-0575">Peroxidase</keyword>
<organism evidence="5 6">
    <name type="scientific">Steroidobacter gossypii</name>
    <dbReference type="NCBI Taxonomy" id="2805490"/>
    <lineage>
        <taxon>Bacteria</taxon>
        <taxon>Pseudomonadati</taxon>
        <taxon>Pseudomonadota</taxon>
        <taxon>Gammaproteobacteria</taxon>
        <taxon>Steroidobacterales</taxon>
        <taxon>Steroidobacteraceae</taxon>
        <taxon>Steroidobacter</taxon>
    </lineage>
</organism>
<evidence type="ECO:0000256" key="2">
    <source>
        <dbReference type="ARBA" id="ARBA00023002"/>
    </source>
</evidence>